<dbReference type="InterPro" id="IPR002052">
    <property type="entry name" value="DNA_methylase_N6_adenine_CS"/>
</dbReference>
<dbReference type="Proteomes" id="UP000011083">
    <property type="component" value="Unassembled WGS sequence"/>
</dbReference>
<dbReference type="GeneID" id="14919680"/>
<proteinExistence type="predicted"/>
<dbReference type="EMBL" id="KB007940">
    <property type="protein sequence ID" value="ELR18880.1"/>
    <property type="molecule type" value="Genomic_DNA"/>
</dbReference>
<dbReference type="PANTHER" id="PTHR39444">
    <property type="entry name" value="SITE-SPECIFIC DNA-METHYLTRANSFERASE (ADENINE-SPECIFIC)"/>
    <property type="match status" value="1"/>
</dbReference>
<name>L8H0U8_ACACF</name>
<dbReference type="AlphaFoldDB" id="L8H0U8"/>
<feature type="region of interest" description="Disordered" evidence="1">
    <location>
        <begin position="258"/>
        <end position="283"/>
    </location>
</feature>
<dbReference type="PANTHER" id="PTHR39444:SF3">
    <property type="entry name" value="SITE-SPECIFIC DNA-METHYLTRANSFERASE (ADENINE-SPECIFIC)"/>
    <property type="match status" value="1"/>
</dbReference>
<evidence type="ECO:0000256" key="1">
    <source>
        <dbReference type="SAM" id="MobiDB-lite"/>
    </source>
</evidence>
<protein>
    <submittedName>
        <fullName evidence="2">Uncharacterized protein</fullName>
    </submittedName>
</protein>
<evidence type="ECO:0000313" key="2">
    <source>
        <dbReference type="EMBL" id="ELR18880.1"/>
    </source>
</evidence>
<dbReference type="RefSeq" id="XP_004340939.1">
    <property type="nucleotide sequence ID" value="XM_004340891.1"/>
</dbReference>
<gene>
    <name evidence="2" type="ORF">ACA1_037140</name>
</gene>
<feature type="compositionally biased region" description="Basic residues" evidence="1">
    <location>
        <begin position="414"/>
        <end position="425"/>
    </location>
</feature>
<feature type="region of interest" description="Disordered" evidence="1">
    <location>
        <begin position="358"/>
        <end position="442"/>
    </location>
</feature>
<reference evidence="2 3" key="1">
    <citation type="journal article" date="2013" name="Genome Biol.">
        <title>Genome of Acanthamoeba castellanii highlights extensive lateral gene transfer and early evolution of tyrosine kinase signaling.</title>
        <authorList>
            <person name="Clarke M."/>
            <person name="Lohan A.J."/>
            <person name="Liu B."/>
            <person name="Lagkouvardos I."/>
            <person name="Roy S."/>
            <person name="Zafar N."/>
            <person name="Bertelli C."/>
            <person name="Schilde C."/>
            <person name="Kianianmomeni A."/>
            <person name="Burglin T.R."/>
            <person name="Frech C."/>
            <person name="Turcotte B."/>
            <person name="Kopec K.O."/>
            <person name="Synnott J.M."/>
            <person name="Choo C."/>
            <person name="Paponov I."/>
            <person name="Finkler A."/>
            <person name="Soon Heng Tan C."/>
            <person name="Hutchins A.P."/>
            <person name="Weinmeier T."/>
            <person name="Rattei T."/>
            <person name="Chu J.S."/>
            <person name="Gimenez G."/>
            <person name="Irimia M."/>
            <person name="Rigden D.J."/>
            <person name="Fitzpatrick D.A."/>
            <person name="Lorenzo-Morales J."/>
            <person name="Bateman A."/>
            <person name="Chiu C.H."/>
            <person name="Tang P."/>
            <person name="Hegemann P."/>
            <person name="Fromm H."/>
            <person name="Raoult D."/>
            <person name="Greub G."/>
            <person name="Miranda-Saavedra D."/>
            <person name="Chen N."/>
            <person name="Nash P."/>
            <person name="Ginger M.L."/>
            <person name="Horn M."/>
            <person name="Schaap P."/>
            <person name="Caler L."/>
            <person name="Loftus B."/>
        </authorList>
    </citation>
    <scope>NUCLEOTIDE SEQUENCE [LARGE SCALE GENOMIC DNA]</scope>
    <source>
        <strain evidence="2 3">Neff</strain>
    </source>
</reference>
<dbReference type="PROSITE" id="PS00092">
    <property type="entry name" value="N6_MTASE"/>
    <property type="match status" value="1"/>
</dbReference>
<organism evidence="2 3">
    <name type="scientific">Acanthamoeba castellanii (strain ATCC 30010 / Neff)</name>
    <dbReference type="NCBI Taxonomy" id="1257118"/>
    <lineage>
        <taxon>Eukaryota</taxon>
        <taxon>Amoebozoa</taxon>
        <taxon>Discosea</taxon>
        <taxon>Longamoebia</taxon>
        <taxon>Centramoebida</taxon>
        <taxon>Acanthamoebidae</taxon>
        <taxon>Acanthamoeba</taxon>
    </lineage>
</organism>
<dbReference type="GO" id="GO:0008168">
    <property type="term" value="F:methyltransferase activity"/>
    <property type="evidence" value="ECO:0007669"/>
    <property type="project" value="InterPro"/>
</dbReference>
<feature type="compositionally biased region" description="Acidic residues" evidence="1">
    <location>
        <begin position="269"/>
        <end position="280"/>
    </location>
</feature>
<dbReference type="VEuPathDB" id="AmoebaDB:ACA1_037140"/>
<dbReference type="OrthoDB" id="203687at2759"/>
<dbReference type="GO" id="GO:0032259">
    <property type="term" value="P:methylation"/>
    <property type="evidence" value="ECO:0007669"/>
    <property type="project" value="InterPro"/>
</dbReference>
<accession>L8H0U8</accession>
<dbReference type="GO" id="GO:0003676">
    <property type="term" value="F:nucleic acid binding"/>
    <property type="evidence" value="ECO:0007669"/>
    <property type="project" value="InterPro"/>
</dbReference>
<feature type="region of interest" description="Disordered" evidence="1">
    <location>
        <begin position="1"/>
        <end position="72"/>
    </location>
</feature>
<sequence length="442" mass="47558">METQTRGRAVTCSRGEKRPGKKRPRHEHLAKRKRVEGEDEDDGSIPVPGSPGAATGVITPSTASEHPFEADPRDHAETPFQAYRDIAPLLRALAQRLYGSVVGDANDDADGGVAAASRQLRIYDPYFCEGSMVAYLARLGFTNVYNRNEDFYGVVAAGRVPDFDVLVTNPPFSGDHMERIVRWAEGCGRPWLLLMPDFVANKPYYHAFRHRCTSTSAASGKPVYIGPTRQAYVFAAPLHTPDGVTPLVGQRPATAVVPAGLKRRAADKNEDDENEDDEGEGAGKVQVLPAGCFQCVWFVHLGEAHAEAVLARWHEEHSAAEAEATIASEARLLPQLTIARRPTPAERRWRKKQRRLLAEGRPTSDAGGDHAPMITSGVGHQGAGEGSSSASGGRRGLLQPMAVRPDESGGVGRGHQRAAQKKGRGGRTGGGVGGPRAKAHQT</sequence>
<evidence type="ECO:0000313" key="3">
    <source>
        <dbReference type="Proteomes" id="UP000011083"/>
    </source>
</evidence>
<feature type="compositionally biased region" description="Basic residues" evidence="1">
    <location>
        <begin position="19"/>
        <end position="34"/>
    </location>
</feature>
<keyword evidence="3" id="KW-1185">Reference proteome</keyword>
<dbReference type="KEGG" id="acan:ACA1_037140"/>